<evidence type="ECO:0000256" key="5">
    <source>
        <dbReference type="ARBA" id="ARBA00023065"/>
    </source>
</evidence>
<dbReference type="InterPro" id="IPR038770">
    <property type="entry name" value="Na+/solute_symporter_sf"/>
</dbReference>
<feature type="transmembrane region" description="Helical" evidence="7">
    <location>
        <begin position="189"/>
        <end position="210"/>
    </location>
</feature>
<evidence type="ECO:0000256" key="6">
    <source>
        <dbReference type="ARBA" id="ARBA00023136"/>
    </source>
</evidence>
<feature type="transmembrane region" description="Helical" evidence="7">
    <location>
        <begin position="121"/>
        <end position="142"/>
    </location>
</feature>
<dbReference type="InterPro" id="IPR006153">
    <property type="entry name" value="Cation/H_exchanger_TM"/>
</dbReference>
<evidence type="ECO:0000256" key="1">
    <source>
        <dbReference type="ARBA" id="ARBA00004141"/>
    </source>
</evidence>
<keyword evidence="6 7" id="KW-0472">Membrane</keyword>
<dbReference type="Gene3D" id="1.20.1530.20">
    <property type="match status" value="1"/>
</dbReference>
<feature type="domain" description="Cation/H+ exchanger transmembrane" evidence="8">
    <location>
        <begin position="71"/>
        <end position="451"/>
    </location>
</feature>
<accession>A0ABV2QCI7</accession>
<keyword evidence="2" id="KW-0813">Transport</keyword>
<feature type="transmembrane region" description="Helical" evidence="7">
    <location>
        <begin position="369"/>
        <end position="391"/>
    </location>
</feature>
<evidence type="ECO:0000259" key="8">
    <source>
        <dbReference type="Pfam" id="PF00999"/>
    </source>
</evidence>
<gene>
    <name evidence="9" type="ORF">ABIE13_003836</name>
</gene>
<keyword evidence="3 7" id="KW-0812">Transmembrane</keyword>
<evidence type="ECO:0000256" key="2">
    <source>
        <dbReference type="ARBA" id="ARBA00022448"/>
    </source>
</evidence>
<dbReference type="Proteomes" id="UP001549320">
    <property type="component" value="Unassembled WGS sequence"/>
</dbReference>
<dbReference type="InterPro" id="IPR050794">
    <property type="entry name" value="CPA2_transporter"/>
</dbReference>
<name>A0ABV2QCI7_9BURK</name>
<keyword evidence="5" id="KW-0406">Ion transport</keyword>
<dbReference type="PANTHER" id="PTHR32468">
    <property type="entry name" value="CATION/H + ANTIPORTER"/>
    <property type="match status" value="1"/>
</dbReference>
<feature type="transmembrane region" description="Helical" evidence="7">
    <location>
        <begin position="62"/>
        <end position="83"/>
    </location>
</feature>
<dbReference type="RefSeq" id="WP_354446188.1">
    <property type="nucleotide sequence ID" value="NZ_JBEPSH010000007.1"/>
</dbReference>
<sequence>MSSWFRQFLVYAVVVLLSILLIGLIIQYGAALAPAAASAPAADAKGLFGTIHDNMAHPLSRLFVQLLVIIAAARLAGAVFVRFGLPAVVGEMTAGLLLGPSLLGWVWPQAFAFVFPTDSLGALRLFSQIGICLFMFTVGMELRSDHLRHKVRSAVAVSHASIAVPFLLGTALATVLFEKLAGPQASFRAFALFLGISLSITAFPVLARILQERGMTHTPLGATAIACAAVDDVTAWSIMAFVVAISRSSDLAGAAVALVLALLFVVVMLTVVKRILPRWMDTSGQEPSSSALAIVVFVMVAASLSTELIGIHALFGAFLAGVVMPDRNDFRDRVRVRVEKFSSVMLLPLFFAFTGLRTEIGLISSMGDWLICAAIIVLATIGKLGATAIAARWTGMGWRDSLQLGALMNTRGLMELIALNIGYDLGILSPQIFTMLVIMALVTTFMTGPLLTLFQRGQGQDMPLNRPS</sequence>
<keyword evidence="10" id="KW-1185">Reference proteome</keyword>
<feature type="transmembrane region" description="Helical" evidence="7">
    <location>
        <begin position="251"/>
        <end position="272"/>
    </location>
</feature>
<dbReference type="PANTHER" id="PTHR32468:SF0">
    <property type="entry name" value="K(+)_H(+) ANTIPORTER 1"/>
    <property type="match status" value="1"/>
</dbReference>
<organism evidence="9 10">
    <name type="scientific">Ottowia thiooxydans</name>
    <dbReference type="NCBI Taxonomy" id="219182"/>
    <lineage>
        <taxon>Bacteria</taxon>
        <taxon>Pseudomonadati</taxon>
        <taxon>Pseudomonadota</taxon>
        <taxon>Betaproteobacteria</taxon>
        <taxon>Burkholderiales</taxon>
        <taxon>Comamonadaceae</taxon>
        <taxon>Ottowia</taxon>
    </lineage>
</organism>
<feature type="transmembrane region" description="Helical" evidence="7">
    <location>
        <begin position="154"/>
        <end position="177"/>
    </location>
</feature>
<dbReference type="EMBL" id="JBEPSH010000007">
    <property type="protein sequence ID" value="MET4578720.1"/>
    <property type="molecule type" value="Genomic_DNA"/>
</dbReference>
<feature type="transmembrane region" description="Helical" evidence="7">
    <location>
        <begin position="222"/>
        <end position="245"/>
    </location>
</feature>
<feature type="transmembrane region" description="Helical" evidence="7">
    <location>
        <begin position="292"/>
        <end position="320"/>
    </location>
</feature>
<evidence type="ECO:0000256" key="7">
    <source>
        <dbReference type="SAM" id="Phobius"/>
    </source>
</evidence>
<evidence type="ECO:0000313" key="10">
    <source>
        <dbReference type="Proteomes" id="UP001549320"/>
    </source>
</evidence>
<evidence type="ECO:0000313" key="9">
    <source>
        <dbReference type="EMBL" id="MET4578720.1"/>
    </source>
</evidence>
<feature type="transmembrane region" description="Helical" evidence="7">
    <location>
        <begin position="432"/>
        <end position="454"/>
    </location>
</feature>
<proteinExistence type="predicted"/>
<protein>
    <submittedName>
        <fullName evidence="9">Kef-type K+ transport system membrane component KefB</fullName>
    </submittedName>
</protein>
<feature type="transmembrane region" description="Helical" evidence="7">
    <location>
        <begin position="340"/>
        <end position="357"/>
    </location>
</feature>
<reference evidence="9 10" key="1">
    <citation type="submission" date="2024-06" db="EMBL/GenBank/DDBJ databases">
        <title>Sorghum-associated microbial communities from plants grown in Nebraska, USA.</title>
        <authorList>
            <person name="Schachtman D."/>
        </authorList>
    </citation>
    <scope>NUCLEOTIDE SEQUENCE [LARGE SCALE GENOMIC DNA]</scope>
    <source>
        <strain evidence="9 10">2709</strain>
    </source>
</reference>
<comment type="caution">
    <text evidence="9">The sequence shown here is derived from an EMBL/GenBank/DDBJ whole genome shotgun (WGS) entry which is preliminary data.</text>
</comment>
<evidence type="ECO:0000256" key="4">
    <source>
        <dbReference type="ARBA" id="ARBA00022989"/>
    </source>
</evidence>
<comment type="subcellular location">
    <subcellularLocation>
        <location evidence="1">Membrane</location>
        <topology evidence="1">Multi-pass membrane protein</topology>
    </subcellularLocation>
</comment>
<feature type="transmembrane region" description="Helical" evidence="7">
    <location>
        <begin position="95"/>
        <end position="115"/>
    </location>
</feature>
<keyword evidence="4 7" id="KW-1133">Transmembrane helix</keyword>
<dbReference type="Pfam" id="PF00999">
    <property type="entry name" value="Na_H_Exchanger"/>
    <property type="match status" value="1"/>
</dbReference>
<evidence type="ECO:0000256" key="3">
    <source>
        <dbReference type="ARBA" id="ARBA00022692"/>
    </source>
</evidence>